<dbReference type="Proteomes" id="UP000031675">
    <property type="component" value="Unassembled WGS sequence"/>
</dbReference>
<comment type="caution">
    <text evidence="1">The sequence shown here is derived from an EMBL/GenBank/DDBJ whole genome shotgun (WGS) entry which is preliminary data.</text>
</comment>
<accession>A0A0C2J8J3</accession>
<protein>
    <submittedName>
        <fullName evidence="1">Uncharacterized protein</fullName>
    </submittedName>
</protein>
<keyword evidence="2" id="KW-1185">Reference proteome</keyword>
<organism evidence="1 2">
    <name type="scientific">Streptomonospora alba</name>
    <dbReference type="NCBI Taxonomy" id="183763"/>
    <lineage>
        <taxon>Bacteria</taxon>
        <taxon>Bacillati</taxon>
        <taxon>Actinomycetota</taxon>
        <taxon>Actinomycetes</taxon>
        <taxon>Streptosporangiales</taxon>
        <taxon>Nocardiopsidaceae</taxon>
        <taxon>Streptomonospora</taxon>
    </lineage>
</organism>
<dbReference type="STRING" id="183763.LP52_17365"/>
<sequence length="98" mass="10577">MGSYRGALREAADILVATGFVPERLDVEEVADRLWFCFGIAAWRTLLNDAAGTTGELNRGSVPRRSRLWGAGARLTSSVGSSFPPHSLSMVDQSALRP</sequence>
<evidence type="ECO:0000313" key="1">
    <source>
        <dbReference type="EMBL" id="KIH97811.1"/>
    </source>
</evidence>
<name>A0A0C2J8J3_9ACTN</name>
<dbReference type="AlphaFoldDB" id="A0A0C2J8J3"/>
<evidence type="ECO:0000313" key="2">
    <source>
        <dbReference type="Proteomes" id="UP000031675"/>
    </source>
</evidence>
<proteinExistence type="predicted"/>
<reference evidence="2" key="1">
    <citation type="journal article" date="2015" name="Chem. Biol.">
        <title>Structure, bioactivity, and resistance mechanism of streptomonomicin, an unusual lasso Peptide from an understudied halophilic actinomycete.</title>
        <authorList>
            <person name="Metelev M."/>
            <person name="Tietz J.I."/>
            <person name="Melby J.O."/>
            <person name="Blair P.M."/>
            <person name="Zhu L."/>
            <person name="Livnat I."/>
            <person name="Severinov K."/>
            <person name="Mitchell D.A."/>
        </authorList>
    </citation>
    <scope>NUCLEOTIDE SEQUENCE [LARGE SCALE GENOMIC DNA]</scope>
    <source>
        <strain evidence="2">YIM 90003</strain>
    </source>
</reference>
<gene>
    <name evidence="1" type="ORF">LP52_17365</name>
</gene>
<dbReference type="EMBL" id="JROO01000032">
    <property type="protein sequence ID" value="KIH97811.1"/>
    <property type="molecule type" value="Genomic_DNA"/>
</dbReference>